<dbReference type="InterPro" id="IPR032675">
    <property type="entry name" value="LRR_dom_sf"/>
</dbReference>
<dbReference type="EMBL" id="AHAT01028764">
    <property type="status" value="NOT_ANNOTATED_CDS"/>
    <property type="molecule type" value="Genomic_DNA"/>
</dbReference>
<dbReference type="InterPro" id="IPR000483">
    <property type="entry name" value="Cys-rich_flank_reg_C"/>
</dbReference>
<evidence type="ECO:0000256" key="1">
    <source>
        <dbReference type="ARBA" id="ARBA00004479"/>
    </source>
</evidence>
<dbReference type="InterPro" id="IPR052313">
    <property type="entry name" value="GPIb-IX-V_Complex"/>
</dbReference>
<keyword evidence="6" id="KW-0130">Cell adhesion</keyword>
<reference evidence="15" key="1">
    <citation type="submission" date="2011-12" db="EMBL/GenBank/DDBJ databases">
        <title>The Draft Genome of Lepisosteus oculatus.</title>
        <authorList>
            <consortium name="The Broad Institute Genome Assembly &amp; Analysis Group"/>
            <consortium name="Computational R&amp;D Group"/>
            <consortium name="and Sequencing Platform"/>
            <person name="Di Palma F."/>
            <person name="Alfoldi J."/>
            <person name="Johnson J."/>
            <person name="Berlin A."/>
            <person name="Gnerre S."/>
            <person name="Jaffe D."/>
            <person name="MacCallum I."/>
            <person name="Young S."/>
            <person name="Walker B.J."/>
            <person name="Lander E.S."/>
            <person name="Lindblad-Toh K."/>
        </authorList>
    </citation>
    <scope>NUCLEOTIDE SEQUENCE [LARGE SCALE GENOMIC DNA]</scope>
</reference>
<evidence type="ECO:0000259" key="12">
    <source>
        <dbReference type="SMART" id="SM00013"/>
    </source>
</evidence>
<reference evidence="14" key="3">
    <citation type="submission" date="2025-09" db="UniProtKB">
        <authorList>
            <consortium name="Ensembl"/>
        </authorList>
    </citation>
    <scope>IDENTIFICATION</scope>
</reference>
<comment type="subcellular location">
    <subcellularLocation>
        <location evidence="1">Membrane</location>
        <topology evidence="1">Single-pass type I membrane protein</topology>
    </subcellularLocation>
</comment>
<keyword evidence="5" id="KW-0732">Signal</keyword>
<dbReference type="STRING" id="7918.ENSLOCP00000022239"/>
<dbReference type="SMART" id="SM00013">
    <property type="entry name" value="LRRNT"/>
    <property type="match status" value="1"/>
</dbReference>
<evidence type="ECO:0000256" key="10">
    <source>
        <dbReference type="ARBA" id="ARBA00023157"/>
    </source>
</evidence>
<name>W5NNN0_LEPOC</name>
<evidence type="ECO:0000256" key="5">
    <source>
        <dbReference type="ARBA" id="ARBA00022729"/>
    </source>
</evidence>
<evidence type="ECO:0000256" key="8">
    <source>
        <dbReference type="ARBA" id="ARBA00023084"/>
    </source>
</evidence>
<evidence type="ECO:0000256" key="6">
    <source>
        <dbReference type="ARBA" id="ARBA00022889"/>
    </source>
</evidence>
<sequence length="180" mass="19932">ALLPLLVTEGCPAPCTCQRGTVDCSSRHLRTDGLPAAFPSDATRIRLHDNRLSSIPAGLFDRLPVLQGVSLHGNPWACDCGLLYLRAWLLRQEHRGLYRNVTCSSPPGLRGRLVMYLAEEEVLSSCQYWYCDLAVLTQACLFLFVLLQAVLLVLVVVFLRRFHRLAEAARGGPEESSPAD</sequence>
<dbReference type="SMART" id="SM00082">
    <property type="entry name" value="LRRCT"/>
    <property type="match status" value="1"/>
</dbReference>
<dbReference type="GeneTree" id="ENSGT00530000064244"/>
<keyword evidence="7 11" id="KW-1133">Transmembrane helix</keyword>
<dbReference type="PANTHER" id="PTHR22650:SF7">
    <property type="entry name" value="PLATELET GLYCOPROTEIN IB BETA CHAIN"/>
    <property type="match status" value="1"/>
</dbReference>
<evidence type="ECO:0000256" key="4">
    <source>
        <dbReference type="ARBA" id="ARBA00022696"/>
    </source>
</evidence>
<dbReference type="eggNOG" id="KOG0619">
    <property type="taxonomic scope" value="Eukaryota"/>
</dbReference>
<dbReference type="HOGENOM" id="CLU_094615_0_0_1"/>
<accession>W5NNN0</accession>
<dbReference type="OMA" id="CPVPCKC"/>
<evidence type="ECO:0000313" key="14">
    <source>
        <dbReference type="Ensembl" id="ENSLOCP00000022239.1"/>
    </source>
</evidence>
<keyword evidence="3 11" id="KW-0812">Transmembrane</keyword>
<evidence type="ECO:0000259" key="13">
    <source>
        <dbReference type="SMART" id="SM00082"/>
    </source>
</evidence>
<dbReference type="GO" id="GO:0007155">
    <property type="term" value="P:cell adhesion"/>
    <property type="evidence" value="ECO:0007669"/>
    <property type="project" value="UniProtKB-KW"/>
</dbReference>
<dbReference type="FunCoup" id="W5NNN0">
    <property type="interactions" value="840"/>
</dbReference>
<feature type="transmembrane region" description="Helical" evidence="11">
    <location>
        <begin position="133"/>
        <end position="159"/>
    </location>
</feature>
<evidence type="ECO:0000256" key="9">
    <source>
        <dbReference type="ARBA" id="ARBA00023136"/>
    </source>
</evidence>
<reference evidence="14" key="2">
    <citation type="submission" date="2025-08" db="UniProtKB">
        <authorList>
            <consortium name="Ensembl"/>
        </authorList>
    </citation>
    <scope>IDENTIFICATION</scope>
</reference>
<evidence type="ECO:0000256" key="7">
    <source>
        <dbReference type="ARBA" id="ARBA00022989"/>
    </source>
</evidence>
<dbReference type="PANTHER" id="PTHR22650">
    <property type="entry name" value="GLYCOPROTEIN IB BETA"/>
    <property type="match status" value="1"/>
</dbReference>
<dbReference type="Bgee" id="ENSLOCG00000018138">
    <property type="expression patterns" value="Expressed in heart and 10 other cell types or tissues"/>
</dbReference>
<proteinExistence type="predicted"/>
<keyword evidence="15" id="KW-1185">Reference proteome</keyword>
<organism evidence="14 15">
    <name type="scientific">Lepisosteus oculatus</name>
    <name type="common">Spotted gar</name>
    <dbReference type="NCBI Taxonomy" id="7918"/>
    <lineage>
        <taxon>Eukaryota</taxon>
        <taxon>Metazoa</taxon>
        <taxon>Chordata</taxon>
        <taxon>Craniata</taxon>
        <taxon>Vertebrata</taxon>
        <taxon>Euteleostomi</taxon>
        <taxon>Actinopterygii</taxon>
        <taxon>Neopterygii</taxon>
        <taxon>Holostei</taxon>
        <taxon>Semionotiformes</taxon>
        <taxon>Lepisosteidae</taxon>
        <taxon>Lepisosteus</taxon>
    </lineage>
</organism>
<evidence type="ECO:0000313" key="15">
    <source>
        <dbReference type="Proteomes" id="UP000018468"/>
    </source>
</evidence>
<dbReference type="Gene3D" id="3.80.10.10">
    <property type="entry name" value="Ribonuclease Inhibitor"/>
    <property type="match status" value="1"/>
</dbReference>
<evidence type="ECO:0000256" key="2">
    <source>
        <dbReference type="ARBA" id="ARBA00022614"/>
    </source>
</evidence>
<dbReference type="AlphaFoldDB" id="W5NNN0"/>
<feature type="domain" description="LRRNT" evidence="12">
    <location>
        <begin position="10"/>
        <end position="44"/>
    </location>
</feature>
<dbReference type="GO" id="GO:0016020">
    <property type="term" value="C:membrane"/>
    <property type="evidence" value="ECO:0007669"/>
    <property type="project" value="UniProtKB-SubCell"/>
</dbReference>
<keyword evidence="10" id="KW-1015">Disulfide bond</keyword>
<evidence type="ECO:0000256" key="11">
    <source>
        <dbReference type="SAM" id="Phobius"/>
    </source>
</evidence>
<dbReference type="GO" id="GO:0007596">
    <property type="term" value="P:blood coagulation"/>
    <property type="evidence" value="ECO:0007669"/>
    <property type="project" value="UniProtKB-KW"/>
</dbReference>
<protein>
    <submittedName>
        <fullName evidence="14">Glycoprotein Ib platelet subunit beta</fullName>
    </submittedName>
</protein>
<keyword evidence="8" id="KW-0094">Blood coagulation</keyword>
<keyword evidence="4" id="KW-0356">Hemostasis</keyword>
<keyword evidence="2" id="KW-0433">Leucine-rich repeat</keyword>
<evidence type="ECO:0000256" key="3">
    <source>
        <dbReference type="ARBA" id="ARBA00022692"/>
    </source>
</evidence>
<dbReference type="SUPFAM" id="SSF52058">
    <property type="entry name" value="L domain-like"/>
    <property type="match status" value="1"/>
</dbReference>
<feature type="domain" description="LRRCT" evidence="13">
    <location>
        <begin position="74"/>
        <end position="127"/>
    </location>
</feature>
<dbReference type="InterPro" id="IPR000372">
    <property type="entry name" value="LRRNT"/>
</dbReference>
<dbReference type="Ensembl" id="ENSLOCT00000022280.1">
    <property type="protein sequence ID" value="ENSLOCP00000022239.1"/>
    <property type="gene ID" value="ENSLOCG00000018138.1"/>
</dbReference>
<dbReference type="Proteomes" id="UP000018468">
    <property type="component" value="Linkage group LG20"/>
</dbReference>
<dbReference type="InParanoid" id="W5NNN0"/>
<keyword evidence="9 11" id="KW-0472">Membrane</keyword>